<dbReference type="Proteomes" id="UP000606921">
    <property type="component" value="Unassembled WGS sequence"/>
</dbReference>
<evidence type="ECO:0000313" key="12">
    <source>
        <dbReference type="Proteomes" id="UP000606921"/>
    </source>
</evidence>
<dbReference type="RefSeq" id="WP_142594150.1">
    <property type="nucleotide sequence ID" value="NZ_CABFWF030000018.1"/>
</dbReference>
<name>A0ABM8PY42_9HYPH</name>
<dbReference type="InterPro" id="IPR003385">
    <property type="entry name" value="Glyco_hydro_77"/>
</dbReference>
<dbReference type="InterPro" id="IPR017853">
    <property type="entry name" value="GH"/>
</dbReference>
<dbReference type="EMBL" id="CABFWF030000018">
    <property type="protein sequence ID" value="CAD7054519.1"/>
    <property type="molecule type" value="Genomic_DNA"/>
</dbReference>
<keyword evidence="5 10" id="KW-0328">Glycosyltransferase</keyword>
<accession>A0ABM8PY42</accession>
<comment type="caution">
    <text evidence="11">The sequence shown here is derived from an EMBL/GenBank/DDBJ whole genome shotgun (WGS) entry which is preliminary data.</text>
</comment>
<evidence type="ECO:0000256" key="10">
    <source>
        <dbReference type="RuleBase" id="RU361207"/>
    </source>
</evidence>
<keyword evidence="6 10" id="KW-0808">Transferase</keyword>
<evidence type="ECO:0000256" key="8">
    <source>
        <dbReference type="ARBA" id="ARBA00031423"/>
    </source>
</evidence>
<dbReference type="Gene3D" id="3.20.20.80">
    <property type="entry name" value="Glycosidases"/>
    <property type="match status" value="1"/>
</dbReference>
<evidence type="ECO:0000256" key="9">
    <source>
        <dbReference type="ARBA" id="ARBA00031501"/>
    </source>
</evidence>
<dbReference type="Pfam" id="PF02446">
    <property type="entry name" value="Glyco_hydro_77"/>
    <property type="match status" value="1"/>
</dbReference>
<sequence length="621" mass="69239">MSSKPETDTSNFDEIAALHGIPATYEDLQGQVREVPVSTRRRMLKALGVNELSSAGVSPPQMEIGENSRCYLPRFLEEERVWGISLQLYELRSSRNWGIGDFADLKVVCEVAGAAGADFVGLSPLHALFLAEPSRCSPYSPSNRKFLNPLYIAVDHLPGFDEAWVDRELLAGLRMSGTIDYEGVTTLKLSVLRKIWSRFREGDARTDEHEDFAQFCIARGDELHKHALFDAIALELAARRTRAGGWPDWPEEYRTQDSEAVRCFEWERRDEVDFHCWLQWVASKQLANAADHARASGLRIGLYFDFAVGEAPDGSSTWSRPDLVLPGLRVGAPPDMFSTSGQDWSLTALSPKALQAQDMVPYDELLDASMRYSGALRIDHAMGLWQLFLLPEGETPAVGGYLRYPFEEMVGTLAKVSHRRKTIVIGEDLGNVPTGFREVMEEAGILGYRVFYFEPIEDGIFDVSRVLGMSLACLSTHDLPPLIGWWRGDDILLAEEFALTDRAGAAVSMQERQERRSAFMRAVREAGLVDDPVGSLSEPSVAISEEVFIALHRLLARTPSRMVAVRLADLAGEDRATNVPGTSDAYPNWQLKLRLPIEELAGSSLFTRIVDAVAFERPKRV</sequence>
<reference evidence="11 12" key="1">
    <citation type="submission" date="2020-11" db="EMBL/GenBank/DDBJ databases">
        <authorList>
            <person name="Lassalle F."/>
        </authorList>
    </citation>
    <scope>NUCLEOTIDE SEQUENCE [LARGE SCALE GENOMIC DNA]</scope>
    <source>
        <strain evidence="11 12">JC140</strain>
    </source>
</reference>
<organism evidence="11 12">
    <name type="scientific">Pseudorhizobium endolithicum</name>
    <dbReference type="NCBI Taxonomy" id="1191678"/>
    <lineage>
        <taxon>Bacteria</taxon>
        <taxon>Pseudomonadati</taxon>
        <taxon>Pseudomonadota</taxon>
        <taxon>Alphaproteobacteria</taxon>
        <taxon>Hyphomicrobiales</taxon>
        <taxon>Rhizobiaceae</taxon>
        <taxon>Rhizobium/Agrobacterium group</taxon>
        <taxon>Pseudorhizobium</taxon>
    </lineage>
</organism>
<comment type="similarity">
    <text evidence="2 10">Belongs to the disproportionating enzyme family.</text>
</comment>
<dbReference type="NCBIfam" id="TIGR00217">
    <property type="entry name" value="malQ"/>
    <property type="match status" value="1"/>
</dbReference>
<dbReference type="EC" id="2.4.1.25" evidence="3 10"/>
<proteinExistence type="inferred from homology"/>
<evidence type="ECO:0000256" key="3">
    <source>
        <dbReference type="ARBA" id="ARBA00012560"/>
    </source>
</evidence>
<evidence type="ECO:0000256" key="5">
    <source>
        <dbReference type="ARBA" id="ARBA00022676"/>
    </source>
</evidence>
<evidence type="ECO:0000256" key="7">
    <source>
        <dbReference type="ARBA" id="ARBA00023277"/>
    </source>
</evidence>
<keyword evidence="7 10" id="KW-0119">Carbohydrate metabolism</keyword>
<evidence type="ECO:0000256" key="6">
    <source>
        <dbReference type="ARBA" id="ARBA00022679"/>
    </source>
</evidence>
<dbReference type="SUPFAM" id="SSF51445">
    <property type="entry name" value="(Trans)glycosidases"/>
    <property type="match status" value="1"/>
</dbReference>
<keyword evidence="12" id="KW-1185">Reference proteome</keyword>
<dbReference type="PANTHER" id="PTHR32438">
    <property type="entry name" value="4-ALPHA-GLUCANOTRANSFERASE DPE1, CHLOROPLASTIC/AMYLOPLASTIC"/>
    <property type="match status" value="1"/>
</dbReference>
<comment type="catalytic activity">
    <reaction evidence="1 10">
        <text>Transfers a segment of a (1-&gt;4)-alpha-D-glucan to a new position in an acceptor, which may be glucose or a (1-&gt;4)-alpha-D-glucan.</text>
        <dbReference type="EC" id="2.4.1.25"/>
    </reaction>
</comment>
<gene>
    <name evidence="11" type="ORF">REJC140_02177</name>
</gene>
<evidence type="ECO:0000256" key="4">
    <source>
        <dbReference type="ARBA" id="ARBA00020295"/>
    </source>
</evidence>
<protein>
    <recommendedName>
        <fullName evidence="4 10">4-alpha-glucanotransferase</fullName>
        <ecNumber evidence="3 10">2.4.1.25</ecNumber>
    </recommendedName>
    <alternativeName>
        <fullName evidence="8 10">Amylomaltase</fullName>
    </alternativeName>
    <alternativeName>
        <fullName evidence="9 10">Disproportionating enzyme</fullName>
    </alternativeName>
</protein>
<dbReference type="PANTHER" id="PTHR32438:SF5">
    <property type="entry name" value="4-ALPHA-GLUCANOTRANSFERASE DPE1, CHLOROPLASTIC_AMYLOPLASTIC"/>
    <property type="match status" value="1"/>
</dbReference>
<evidence type="ECO:0000256" key="1">
    <source>
        <dbReference type="ARBA" id="ARBA00000439"/>
    </source>
</evidence>
<evidence type="ECO:0000313" key="11">
    <source>
        <dbReference type="EMBL" id="CAD7054519.1"/>
    </source>
</evidence>
<evidence type="ECO:0000256" key="2">
    <source>
        <dbReference type="ARBA" id="ARBA00005684"/>
    </source>
</evidence>